<evidence type="ECO:0000313" key="1">
    <source>
        <dbReference type="EMBL" id="ARM84820.1"/>
    </source>
</evidence>
<protein>
    <submittedName>
        <fullName evidence="1">Uncharacterized protein</fullName>
    </submittedName>
</protein>
<dbReference type="Proteomes" id="UP000193100">
    <property type="component" value="Chromosome"/>
</dbReference>
<organism evidence="1 2">
    <name type="scientific">Marinobacter salarius</name>
    <dbReference type="NCBI Taxonomy" id="1420917"/>
    <lineage>
        <taxon>Bacteria</taxon>
        <taxon>Pseudomonadati</taxon>
        <taxon>Pseudomonadota</taxon>
        <taxon>Gammaproteobacteria</taxon>
        <taxon>Pseudomonadales</taxon>
        <taxon>Marinobacteraceae</taxon>
        <taxon>Marinobacter</taxon>
    </lineage>
</organism>
<accession>A0A1W6KBK7</accession>
<proteinExistence type="predicted"/>
<name>A0A1W6KBK7_9GAMM</name>
<evidence type="ECO:0000313" key="2">
    <source>
        <dbReference type="Proteomes" id="UP000193100"/>
    </source>
</evidence>
<gene>
    <name evidence="1" type="ORF">MARSALSMR5_02769</name>
</gene>
<dbReference type="EMBL" id="CP020931">
    <property type="protein sequence ID" value="ARM84820.1"/>
    <property type="molecule type" value="Genomic_DNA"/>
</dbReference>
<reference evidence="1 2" key="1">
    <citation type="submission" date="2017-04" db="EMBL/GenBank/DDBJ databases">
        <title>Genome Sequence of Marinobacter salarius strain SMR5 Isolated from a culture of the Diatom Skeletonema marinoi.</title>
        <authorList>
            <person name="Topel M."/>
            <person name="Pinder M.I.M."/>
            <person name="Johansson O.N."/>
            <person name="Kourtchenko O."/>
            <person name="Godhe A."/>
            <person name="Clarke A.K."/>
        </authorList>
    </citation>
    <scope>NUCLEOTIDE SEQUENCE [LARGE SCALE GENOMIC DNA]</scope>
    <source>
        <strain evidence="1 2">SMR5</strain>
    </source>
</reference>
<dbReference type="AlphaFoldDB" id="A0A1W6KBK7"/>
<sequence length="43" mass="5028">MSGGQKRSAFRKALDLKVYFKVIVSSVLPRLRLRCVDENVQYR</sequence>